<feature type="transmembrane region" description="Helical" evidence="6">
    <location>
        <begin position="270"/>
        <end position="290"/>
    </location>
</feature>
<comment type="similarity">
    <text evidence="2">Belongs to the major facilitator superfamily. Nitrate/nitrite porter (TC 2.A.1.8) family.</text>
</comment>
<evidence type="ECO:0000313" key="7">
    <source>
        <dbReference type="EMBL" id="CAK9098912.1"/>
    </source>
</evidence>
<feature type="transmembrane region" description="Helical" evidence="6">
    <location>
        <begin position="146"/>
        <end position="165"/>
    </location>
</feature>
<accession>A0ABP0REB0</accession>
<dbReference type="Proteomes" id="UP001642484">
    <property type="component" value="Unassembled WGS sequence"/>
</dbReference>
<dbReference type="Gene3D" id="3.40.50.720">
    <property type="entry name" value="NAD(P)-binding Rossmann-like Domain"/>
    <property type="match status" value="1"/>
</dbReference>
<evidence type="ECO:0000256" key="4">
    <source>
        <dbReference type="ARBA" id="ARBA00022989"/>
    </source>
</evidence>
<dbReference type="SUPFAM" id="SSF51735">
    <property type="entry name" value="NAD(P)-binding Rossmann-fold domains"/>
    <property type="match status" value="1"/>
</dbReference>
<dbReference type="Pfam" id="PF07690">
    <property type="entry name" value="MFS_1"/>
    <property type="match status" value="1"/>
</dbReference>
<feature type="transmembrane region" description="Helical" evidence="6">
    <location>
        <begin position="356"/>
        <end position="378"/>
    </location>
</feature>
<dbReference type="InterPro" id="IPR036291">
    <property type="entry name" value="NAD(P)-bd_dom_sf"/>
</dbReference>
<feature type="transmembrane region" description="Helical" evidence="6">
    <location>
        <begin position="34"/>
        <end position="52"/>
    </location>
</feature>
<comment type="caution">
    <text evidence="7">The sequence shown here is derived from an EMBL/GenBank/DDBJ whole genome shotgun (WGS) entry which is preliminary data.</text>
</comment>
<feature type="transmembrane region" description="Helical" evidence="6">
    <location>
        <begin position="326"/>
        <end position="344"/>
    </location>
</feature>
<evidence type="ECO:0000256" key="3">
    <source>
        <dbReference type="ARBA" id="ARBA00022692"/>
    </source>
</evidence>
<keyword evidence="3 6" id="KW-0812">Transmembrane</keyword>
<dbReference type="PROSITE" id="PS00895">
    <property type="entry name" value="3_HYDROXYISOBUT_DH"/>
    <property type="match status" value="1"/>
</dbReference>
<dbReference type="InterPro" id="IPR036259">
    <property type="entry name" value="MFS_trans_sf"/>
</dbReference>
<organism evidence="7 8">
    <name type="scientific">Durusdinium trenchii</name>
    <dbReference type="NCBI Taxonomy" id="1381693"/>
    <lineage>
        <taxon>Eukaryota</taxon>
        <taxon>Sar</taxon>
        <taxon>Alveolata</taxon>
        <taxon>Dinophyceae</taxon>
        <taxon>Suessiales</taxon>
        <taxon>Symbiodiniaceae</taxon>
        <taxon>Durusdinium</taxon>
    </lineage>
</organism>
<dbReference type="EMBL" id="CAXAMN010025884">
    <property type="protein sequence ID" value="CAK9098912.1"/>
    <property type="molecule type" value="Genomic_DNA"/>
</dbReference>
<dbReference type="InterPro" id="IPR044772">
    <property type="entry name" value="NO3_transporter"/>
</dbReference>
<evidence type="ECO:0000256" key="5">
    <source>
        <dbReference type="ARBA" id="ARBA00023136"/>
    </source>
</evidence>
<dbReference type="InterPro" id="IPR011701">
    <property type="entry name" value="MFS"/>
</dbReference>
<keyword evidence="4 6" id="KW-1133">Transmembrane helix</keyword>
<comment type="subcellular location">
    <subcellularLocation>
        <location evidence="1">Membrane</location>
        <topology evidence="1">Multi-pass membrane protein</topology>
    </subcellularLocation>
</comment>
<dbReference type="InterPro" id="IPR002204">
    <property type="entry name" value="3-OH-isobutyrate_DH-rel_CS"/>
</dbReference>
<name>A0ABP0REB0_9DINO</name>
<feature type="transmembrane region" description="Helical" evidence="6">
    <location>
        <begin position="457"/>
        <end position="480"/>
    </location>
</feature>
<evidence type="ECO:0000256" key="2">
    <source>
        <dbReference type="ARBA" id="ARBA00008432"/>
    </source>
</evidence>
<evidence type="ECO:0000256" key="1">
    <source>
        <dbReference type="ARBA" id="ARBA00004141"/>
    </source>
</evidence>
<feature type="transmembrane region" description="Helical" evidence="6">
    <location>
        <begin position="492"/>
        <end position="510"/>
    </location>
</feature>
<feature type="transmembrane region" description="Helical" evidence="6">
    <location>
        <begin position="398"/>
        <end position="417"/>
    </location>
</feature>
<feature type="transmembrane region" description="Helical" evidence="6">
    <location>
        <begin position="207"/>
        <end position="226"/>
    </location>
</feature>
<feature type="transmembrane region" description="Helical" evidence="6">
    <location>
        <begin position="177"/>
        <end position="195"/>
    </location>
</feature>
<gene>
    <name evidence="7" type="ORF">CCMP2556_LOCUS46818</name>
</gene>
<dbReference type="PANTHER" id="PTHR23515">
    <property type="entry name" value="HIGH-AFFINITY NITRATE TRANSPORTER 2.3"/>
    <property type="match status" value="1"/>
</dbReference>
<feature type="transmembrane region" description="Helical" evidence="6">
    <location>
        <begin position="424"/>
        <end position="441"/>
    </location>
</feature>
<keyword evidence="8" id="KW-1185">Reference proteome</keyword>
<keyword evidence="5 6" id="KW-0472">Membrane</keyword>
<feature type="transmembrane region" description="Helical" evidence="6">
    <location>
        <begin position="238"/>
        <end position="258"/>
    </location>
</feature>
<dbReference type="Gene3D" id="1.20.1250.20">
    <property type="entry name" value="MFS general substrate transporter like domains"/>
    <property type="match status" value="2"/>
</dbReference>
<protein>
    <recommendedName>
        <fullName evidence="9">High affinity nitrate transporter 2.5</fullName>
    </recommendedName>
</protein>
<dbReference type="SUPFAM" id="SSF103473">
    <property type="entry name" value="MFS general substrate transporter"/>
    <property type="match status" value="1"/>
</dbReference>
<evidence type="ECO:0000256" key="6">
    <source>
        <dbReference type="SAM" id="Phobius"/>
    </source>
</evidence>
<reference evidence="7 8" key="1">
    <citation type="submission" date="2024-02" db="EMBL/GenBank/DDBJ databases">
        <authorList>
            <person name="Chen Y."/>
            <person name="Shah S."/>
            <person name="Dougan E. K."/>
            <person name="Thang M."/>
            <person name="Chan C."/>
        </authorList>
    </citation>
    <scope>NUCLEOTIDE SEQUENCE [LARGE SCALE GENOMIC DNA]</scope>
</reference>
<proteinExistence type="inferred from homology"/>
<evidence type="ECO:0000313" key="8">
    <source>
        <dbReference type="Proteomes" id="UP001642484"/>
    </source>
</evidence>
<sequence>MSEFKLAVDEKNKATELPLRRVWGTASANPHMRAFWGATLSFFLAFLGWFALAPLGLEVAASLGTCENLMYPPESHPKRLAYLKYTNLTSGDQYCQYGLIPDDVKPSDCAEVPVPSVAGASTENKKYRPEVLAKCVCTTGTECNRIIANAGVAAVASTMFVRIALGTLLERFGPVNVQAGLLTFGALWVALSALIQEVWQYTVIRFFIGFVGATFVTNQFWCSLMFSQSIVGTANATAAGWGNLGGGVTQIFMISVLFDPMVNSGLTADTAWRVSMTIPAILFLLCAAALKLLCWDMPTAKHIDVATIGKTRQPSLWDYVEVLKDVRVLVMIFQYSACFGAELAMNNQLATHFRTYFQMPAADASALAGAFGLMNLFARSLGGISSDLFKHVGFRGRIWAQFLTLFFEAIFLFIFGLVDNSQPWYVALVVQICFSLFVQMAEGTSYGIVPFMNKEQLAVVSALVGAGGNLGAVIAGFCFYQPIHHPLLPFQVHAGYVMFWALLTPCYYWAEHGGMFHKPAPAHTYQDVPGPQFGSEIQSSPYRRRPPVLGYGHQLCPYWNKKAKRPAAEMGGVSSLPVGFVGLGSMGYHMAGHMAKAHSRNRTQMKAAQHSKEFGSVHAEKLEELKSRRQVLVFCLPTSEEEGNPKNRADRIVFREGSFDSLDGDSKRLPNSADEAIVEQLAPHLPRGACVVSCTSGVPTVTKRLANSLRERFGSLTCMLGSDSPEAAEKALPVLQTFAQKVVRCKGPTIFLKIVSPVRRRECYEVSNRLAREAQECHLENFTFLTSAAILLLDGGLKICDSEHQGLLVLLSTHCAGLCFLNGISRRKPPVPPVWEPLLEKAAPTASCLPVPLRGEARGSATSGDGFEFPRCLRCFATIAALFSEPAPRGGA</sequence>
<evidence type="ECO:0008006" key="9">
    <source>
        <dbReference type="Google" id="ProtNLM"/>
    </source>
</evidence>